<feature type="region of interest" description="Disordered" evidence="1">
    <location>
        <begin position="525"/>
        <end position="561"/>
    </location>
</feature>
<dbReference type="InterPro" id="IPR035965">
    <property type="entry name" value="PAS-like_dom_sf"/>
</dbReference>
<dbReference type="CDD" id="cd14809">
    <property type="entry name" value="bZIP_AUREO-like"/>
    <property type="match status" value="1"/>
</dbReference>
<dbReference type="AlphaFoldDB" id="A0AAD7UL07"/>
<feature type="domain" description="PAS" evidence="2">
    <location>
        <begin position="578"/>
        <end position="659"/>
    </location>
</feature>
<comment type="caution">
    <text evidence="3">The sequence shown here is derived from an EMBL/GenBank/DDBJ whole genome shotgun (WGS) entry which is preliminary data.</text>
</comment>
<proteinExistence type="predicted"/>
<feature type="compositionally biased region" description="Low complexity" evidence="1">
    <location>
        <begin position="45"/>
        <end position="78"/>
    </location>
</feature>
<dbReference type="InterPro" id="IPR000014">
    <property type="entry name" value="PAS"/>
</dbReference>
<dbReference type="Gene3D" id="1.20.5.170">
    <property type="match status" value="1"/>
</dbReference>
<protein>
    <recommendedName>
        <fullName evidence="2">PAS domain-containing protein</fullName>
    </recommendedName>
</protein>
<feature type="compositionally biased region" description="Pro residues" evidence="1">
    <location>
        <begin position="79"/>
        <end position="90"/>
    </location>
</feature>
<feature type="region of interest" description="Disordered" evidence="1">
    <location>
        <begin position="29"/>
        <end position="216"/>
    </location>
</feature>
<evidence type="ECO:0000313" key="4">
    <source>
        <dbReference type="Proteomes" id="UP001230188"/>
    </source>
</evidence>
<dbReference type="Pfam" id="PF13426">
    <property type="entry name" value="PAS_9"/>
    <property type="match status" value="1"/>
</dbReference>
<dbReference type="SUPFAM" id="SSF55785">
    <property type="entry name" value="PYP-like sensor domain (PAS domain)"/>
    <property type="match status" value="1"/>
</dbReference>
<feature type="compositionally biased region" description="Low complexity" evidence="1">
    <location>
        <begin position="329"/>
        <end position="340"/>
    </location>
</feature>
<evidence type="ECO:0000256" key="1">
    <source>
        <dbReference type="SAM" id="MobiDB-lite"/>
    </source>
</evidence>
<dbReference type="EMBL" id="JAQMWT010000081">
    <property type="protein sequence ID" value="KAJ8611181.1"/>
    <property type="molecule type" value="Genomic_DNA"/>
</dbReference>
<dbReference type="Gene3D" id="3.30.450.20">
    <property type="entry name" value="PAS domain"/>
    <property type="match status" value="1"/>
</dbReference>
<sequence length="767" mass="84993">MKESWSELDLAESGDIFLDYVNEDPDMWAMAPPVEEHRARSPPSAASVLAKHAAAAEAAQAAARAASGNDETPAAAGAPVPPPPPPPPPVATTTTTTTESSQEGQSTSREKRDWETWEEPSRRRRKVQREAAPLDGRQQQGGYARHQPFLHAQRAYFGPRDTSNNEGAFPPYAYEEALEPSQERRLAEVSASSEGLDPSAPGGAASRRAEKDAMCRDRNREYARNTRLRKKAYVQQLEQTVREMRGERDRVEEASVAATQLAEETRYVRRRALETLFHYRARGEVSESKWATILDADAFELNLPVTPYRSYDARGIVDVAERDDWRLGSGARRTTTTTTEKGGGTEGAGHHHLMAGARRVCEGIRGMIFDTASFAVMLQSIGVRSRRGHKLLRCKFELDDDGLLFDAGARVMGLWSMRTLNATSCGAKSECVKQGMLRACFDPKTNKITKLSLYFDVYAFMRELRVARDSPIIELIPNTLASAIRVLSAASDNNRDDATSSIPPKSSCSSLTTCASSSQSLAKCPSQQELGGSDPRASASSSQRSKQTEIPPRRRRPLSDVIDDGAHARVITLASRPHLITHCNRAFVDLCGFSVGETLGRSLRIIQGPATDEMVVDDLLADVARQLPASMIVVNYRRNGERFINYLRVFPLVDKDDVTHYLGELEGLDDQSVAEIENAPSPEWRVETPLPDGLFDDDDENYNDSDDDDDVDSEDSFVFGDAETNDADLSKDFPPGGSPRRHHEDPQRHQQQQQQQTTQEERNEETQ</sequence>
<feature type="compositionally biased region" description="Acidic residues" evidence="1">
    <location>
        <begin position="694"/>
        <end position="715"/>
    </location>
</feature>
<evidence type="ECO:0000259" key="2">
    <source>
        <dbReference type="Pfam" id="PF13426"/>
    </source>
</evidence>
<organism evidence="3 4">
    <name type="scientific">Chrysophaeum taylorii</name>
    <dbReference type="NCBI Taxonomy" id="2483200"/>
    <lineage>
        <taxon>Eukaryota</taxon>
        <taxon>Sar</taxon>
        <taxon>Stramenopiles</taxon>
        <taxon>Ochrophyta</taxon>
        <taxon>Pelagophyceae</taxon>
        <taxon>Pelagomonadales</taxon>
        <taxon>Pelagomonadaceae</taxon>
        <taxon>Chrysophaeum</taxon>
    </lineage>
</organism>
<dbReference type="GO" id="GO:0003700">
    <property type="term" value="F:DNA-binding transcription factor activity"/>
    <property type="evidence" value="ECO:0007669"/>
    <property type="project" value="InterPro"/>
</dbReference>
<feature type="region of interest" description="Disordered" evidence="1">
    <location>
        <begin position="329"/>
        <end position="350"/>
    </location>
</feature>
<dbReference type="Proteomes" id="UP001230188">
    <property type="component" value="Unassembled WGS sequence"/>
</dbReference>
<feature type="compositionally biased region" description="Basic and acidic residues" evidence="1">
    <location>
        <begin position="207"/>
        <end position="216"/>
    </location>
</feature>
<gene>
    <name evidence="3" type="ORF">CTAYLR_003565</name>
</gene>
<feature type="region of interest" description="Disordered" evidence="1">
    <location>
        <begin position="679"/>
        <end position="767"/>
    </location>
</feature>
<dbReference type="SUPFAM" id="SSF57959">
    <property type="entry name" value="Leucine zipper domain"/>
    <property type="match status" value="1"/>
</dbReference>
<accession>A0AAD7UL07</accession>
<feature type="compositionally biased region" description="Low complexity" evidence="1">
    <location>
        <begin position="536"/>
        <end position="545"/>
    </location>
</feature>
<name>A0AAD7UL07_9STRA</name>
<feature type="compositionally biased region" description="Low complexity" evidence="1">
    <location>
        <begin position="749"/>
        <end position="758"/>
    </location>
</feature>
<evidence type="ECO:0000313" key="3">
    <source>
        <dbReference type="EMBL" id="KAJ8611181.1"/>
    </source>
</evidence>
<dbReference type="InterPro" id="IPR046347">
    <property type="entry name" value="bZIP_sf"/>
</dbReference>
<reference evidence="3" key="1">
    <citation type="submission" date="2023-01" db="EMBL/GenBank/DDBJ databases">
        <title>Metagenome sequencing of chrysophaentin producing Chrysophaeum taylorii.</title>
        <authorList>
            <person name="Davison J."/>
            <person name="Bewley C."/>
        </authorList>
    </citation>
    <scope>NUCLEOTIDE SEQUENCE</scope>
    <source>
        <strain evidence="3">NIES-1699</strain>
    </source>
</reference>
<feature type="compositionally biased region" description="Basic and acidic residues" evidence="1">
    <location>
        <begin position="108"/>
        <end position="121"/>
    </location>
</feature>
<keyword evidence="4" id="KW-1185">Reference proteome</keyword>